<name>A0A2P5ALJ4_PARAD</name>
<gene>
    <name evidence="1" type="ORF">PanWU01x14_320650</name>
</gene>
<protein>
    <submittedName>
        <fullName evidence="1">Uncharacterized protein</fullName>
    </submittedName>
</protein>
<comment type="caution">
    <text evidence="1">The sequence shown here is derived from an EMBL/GenBank/DDBJ whole genome shotgun (WGS) entry which is preliminary data.</text>
</comment>
<evidence type="ECO:0000313" key="1">
    <source>
        <dbReference type="EMBL" id="PON37400.1"/>
    </source>
</evidence>
<accession>A0A2P5ALJ4</accession>
<dbReference type="Proteomes" id="UP000237105">
    <property type="component" value="Unassembled WGS sequence"/>
</dbReference>
<dbReference type="AlphaFoldDB" id="A0A2P5ALJ4"/>
<keyword evidence="2" id="KW-1185">Reference proteome</keyword>
<dbReference type="OrthoDB" id="10321946at2759"/>
<evidence type="ECO:0000313" key="2">
    <source>
        <dbReference type="Proteomes" id="UP000237105"/>
    </source>
</evidence>
<dbReference type="EMBL" id="JXTB01000532">
    <property type="protein sequence ID" value="PON37400.1"/>
    <property type="molecule type" value="Genomic_DNA"/>
</dbReference>
<organism evidence="1 2">
    <name type="scientific">Parasponia andersonii</name>
    <name type="common">Sponia andersonii</name>
    <dbReference type="NCBI Taxonomy" id="3476"/>
    <lineage>
        <taxon>Eukaryota</taxon>
        <taxon>Viridiplantae</taxon>
        <taxon>Streptophyta</taxon>
        <taxon>Embryophyta</taxon>
        <taxon>Tracheophyta</taxon>
        <taxon>Spermatophyta</taxon>
        <taxon>Magnoliopsida</taxon>
        <taxon>eudicotyledons</taxon>
        <taxon>Gunneridae</taxon>
        <taxon>Pentapetalae</taxon>
        <taxon>rosids</taxon>
        <taxon>fabids</taxon>
        <taxon>Rosales</taxon>
        <taxon>Cannabaceae</taxon>
        <taxon>Parasponia</taxon>
    </lineage>
</organism>
<feature type="non-terminal residue" evidence="1">
    <location>
        <position position="1"/>
    </location>
</feature>
<sequence length="108" mass="12681">KIIIFFYKSMIIRNHLLTVHSLQLIKVVKTEKRKEKISIRIKDSPCLLPGLKRKIGRRRRREFEGQVGRLRLTGKHPDNLLHGGSFARRPLEAKQSNREAEQCLFPIQ</sequence>
<reference evidence="2" key="1">
    <citation type="submission" date="2016-06" db="EMBL/GenBank/DDBJ databases">
        <title>Parallel loss of symbiosis genes in relatives of nitrogen-fixing non-legume Parasponia.</title>
        <authorList>
            <person name="Van Velzen R."/>
            <person name="Holmer R."/>
            <person name="Bu F."/>
            <person name="Rutten L."/>
            <person name="Van Zeijl A."/>
            <person name="Liu W."/>
            <person name="Santuari L."/>
            <person name="Cao Q."/>
            <person name="Sharma T."/>
            <person name="Shen D."/>
            <person name="Roswanjaya Y."/>
            <person name="Wardhani T."/>
            <person name="Kalhor M.S."/>
            <person name="Jansen J."/>
            <person name="Van den Hoogen J."/>
            <person name="Gungor B."/>
            <person name="Hartog M."/>
            <person name="Hontelez J."/>
            <person name="Verver J."/>
            <person name="Yang W.-C."/>
            <person name="Schijlen E."/>
            <person name="Repin R."/>
            <person name="Schilthuizen M."/>
            <person name="Schranz E."/>
            <person name="Heidstra R."/>
            <person name="Miyata K."/>
            <person name="Fedorova E."/>
            <person name="Kohlen W."/>
            <person name="Bisseling T."/>
            <person name="Smit S."/>
            <person name="Geurts R."/>
        </authorList>
    </citation>
    <scope>NUCLEOTIDE SEQUENCE [LARGE SCALE GENOMIC DNA]</scope>
    <source>
        <strain evidence="2">cv. WU1-14</strain>
    </source>
</reference>
<proteinExistence type="predicted"/>